<evidence type="ECO:0000313" key="3">
    <source>
        <dbReference type="Proteomes" id="UP000016935"/>
    </source>
</evidence>
<dbReference type="HOGENOM" id="CLU_1409599_0_0_1"/>
<feature type="region of interest" description="Disordered" evidence="1">
    <location>
        <begin position="1"/>
        <end position="56"/>
    </location>
</feature>
<sequence>MDNDAATDGTHSASGWSSDVNSSMTGTETDSDAGSSISQQTEQDEGEECGGFVPTSPGFFEQPMYNAAEDVNETLEVLDTHSVPELRTGIFCGLGLVEPMHARLDACTRNVRRVGKLVLWKRNVQKKTNQQNDKEERRRHSCYEGAQYDVSELTEVFAGLDINLYREPDAEPAIPDGRLDGVMRPVSFSQPES</sequence>
<reference evidence="2 3" key="1">
    <citation type="journal article" date="2012" name="PLoS Pathog.">
        <title>Diverse lifestyles and strategies of plant pathogenesis encoded in the genomes of eighteen Dothideomycetes fungi.</title>
        <authorList>
            <person name="Ohm R.A."/>
            <person name="Feau N."/>
            <person name="Henrissat B."/>
            <person name="Schoch C.L."/>
            <person name="Horwitz B.A."/>
            <person name="Barry K.W."/>
            <person name="Condon B.J."/>
            <person name="Copeland A.C."/>
            <person name="Dhillon B."/>
            <person name="Glaser F."/>
            <person name="Hesse C.N."/>
            <person name="Kosti I."/>
            <person name="LaButti K."/>
            <person name="Lindquist E.A."/>
            <person name="Lucas S."/>
            <person name="Salamov A.A."/>
            <person name="Bradshaw R.E."/>
            <person name="Ciuffetti L."/>
            <person name="Hamelin R.C."/>
            <person name="Kema G.H.J."/>
            <person name="Lawrence C."/>
            <person name="Scott J.A."/>
            <person name="Spatafora J.W."/>
            <person name="Turgeon B.G."/>
            <person name="de Wit P.J.G.M."/>
            <person name="Zhong S."/>
            <person name="Goodwin S.B."/>
            <person name="Grigoriev I.V."/>
        </authorList>
    </citation>
    <scope>NUCLEOTIDE SEQUENCE [LARGE SCALE GENOMIC DNA]</scope>
    <source>
        <strain evidence="3">28A</strain>
    </source>
</reference>
<dbReference type="GeneID" id="19403272"/>
<dbReference type="Proteomes" id="UP000016935">
    <property type="component" value="Unassembled WGS sequence"/>
</dbReference>
<protein>
    <submittedName>
        <fullName evidence="2">Uncharacterized protein</fullName>
    </submittedName>
</protein>
<dbReference type="EMBL" id="KB908615">
    <property type="protein sequence ID" value="EOA86067.1"/>
    <property type="molecule type" value="Genomic_DNA"/>
</dbReference>
<dbReference type="OrthoDB" id="3681621at2759"/>
<dbReference type="RefSeq" id="XP_008026262.1">
    <property type="nucleotide sequence ID" value="XM_008028071.1"/>
</dbReference>
<name>R0KD12_EXST2</name>
<evidence type="ECO:0000313" key="2">
    <source>
        <dbReference type="EMBL" id="EOA86067.1"/>
    </source>
</evidence>
<dbReference type="AlphaFoldDB" id="R0KD12"/>
<keyword evidence="3" id="KW-1185">Reference proteome</keyword>
<gene>
    <name evidence="2" type="ORF">SETTUDRAFT_28755</name>
</gene>
<organism evidence="2 3">
    <name type="scientific">Exserohilum turcicum (strain 28A)</name>
    <name type="common">Northern leaf blight fungus</name>
    <name type="synonym">Setosphaeria turcica</name>
    <dbReference type="NCBI Taxonomy" id="671987"/>
    <lineage>
        <taxon>Eukaryota</taxon>
        <taxon>Fungi</taxon>
        <taxon>Dikarya</taxon>
        <taxon>Ascomycota</taxon>
        <taxon>Pezizomycotina</taxon>
        <taxon>Dothideomycetes</taxon>
        <taxon>Pleosporomycetidae</taxon>
        <taxon>Pleosporales</taxon>
        <taxon>Pleosporineae</taxon>
        <taxon>Pleosporaceae</taxon>
        <taxon>Exserohilum</taxon>
    </lineage>
</organism>
<evidence type="ECO:0000256" key="1">
    <source>
        <dbReference type="SAM" id="MobiDB-lite"/>
    </source>
</evidence>
<reference evidence="2 3" key="2">
    <citation type="journal article" date="2013" name="PLoS Genet.">
        <title>Comparative genome structure, secondary metabolite, and effector coding capacity across Cochliobolus pathogens.</title>
        <authorList>
            <person name="Condon B.J."/>
            <person name="Leng Y."/>
            <person name="Wu D."/>
            <person name="Bushley K.E."/>
            <person name="Ohm R.A."/>
            <person name="Otillar R."/>
            <person name="Martin J."/>
            <person name="Schackwitz W."/>
            <person name="Grimwood J."/>
            <person name="MohdZainudin N."/>
            <person name="Xue C."/>
            <person name="Wang R."/>
            <person name="Manning V.A."/>
            <person name="Dhillon B."/>
            <person name="Tu Z.J."/>
            <person name="Steffenson B.J."/>
            <person name="Salamov A."/>
            <person name="Sun H."/>
            <person name="Lowry S."/>
            <person name="LaButti K."/>
            <person name="Han J."/>
            <person name="Copeland A."/>
            <person name="Lindquist E."/>
            <person name="Barry K."/>
            <person name="Schmutz J."/>
            <person name="Baker S.E."/>
            <person name="Ciuffetti L.M."/>
            <person name="Grigoriev I.V."/>
            <person name="Zhong S."/>
            <person name="Turgeon B.G."/>
        </authorList>
    </citation>
    <scope>NUCLEOTIDE SEQUENCE [LARGE SCALE GENOMIC DNA]</scope>
    <source>
        <strain evidence="3">28A</strain>
    </source>
</reference>
<accession>R0KD12</accession>
<feature type="compositionally biased region" description="Polar residues" evidence="1">
    <location>
        <begin position="9"/>
        <end position="41"/>
    </location>
</feature>
<feature type="region of interest" description="Disordered" evidence="1">
    <location>
        <begin position="171"/>
        <end position="193"/>
    </location>
</feature>
<proteinExistence type="predicted"/>